<gene>
    <name evidence="3" type="ORF">BEWA_036950</name>
</gene>
<name>L1LEE8_THEEQ</name>
<evidence type="ECO:0000313" key="4">
    <source>
        <dbReference type="Proteomes" id="UP000031512"/>
    </source>
</evidence>
<dbReference type="EMBL" id="ACOU01000002">
    <property type="protein sequence ID" value="EKX73659.1"/>
    <property type="molecule type" value="Genomic_DNA"/>
</dbReference>
<evidence type="ECO:0000313" key="3">
    <source>
        <dbReference type="EMBL" id="EKX73659.1"/>
    </source>
</evidence>
<feature type="signal peptide" evidence="2">
    <location>
        <begin position="1"/>
        <end position="23"/>
    </location>
</feature>
<feature type="chain" id="PRO_5003952627" description="Signal peptide containing protein" evidence="2">
    <location>
        <begin position="24"/>
        <end position="1091"/>
    </location>
</feature>
<dbReference type="RefSeq" id="XP_004833111.1">
    <property type="nucleotide sequence ID" value="XM_004833054.1"/>
</dbReference>
<accession>L1LEE8</accession>
<sequence>MRLLVTLCTICVVLLSSCVGGKASNPQGQAAANRTSGTQASPRGQLKTNGQTRPTVCQQNLSTSARPPQVQAAKLRDASAAEGQLQGPAQTESKKLPQANTQPAVQHTPKPVQPTSQGVVRQQSPQEPAAKVVQEVPKSAAIPQNQKPVEQAKAKPATSAAQSSKEVQAKQTTTQSPINTNGQIKPTSQPNAQAPQKLPQASGQQTSRPAQKPVEQPNQTATSTPQVPQVPSTKATVGGTISLTNASGGSNPVAPKPASSGPSLGSQSSAIGLTSTTKDTKSSLGQGAPTTPPATGLQGSQLSSQLGNNGTKLLSAQGTLPTSNVQKSAVVQTPLPSQPGLLSHQNTGNNGLPGGQLNLQTLPKPVGTPSLGSTGSLDRTKLGPNSDTKVLTQQGSRQATGAPALPKAAQPNTPGGPQAPVQTEAKNHPVTQQPPGNPVQEAPKQAAVTTTPGIPGPPSPHTNKVEAPTRNGQLTPVATNTPGTVQDNSAGSNNSDLDLAKADPKKVIVDKLADQDITHYMYHPNGATKILSVSFGSANLWTARHGEKLLRAYAYQKQGCSFLAHLYIQSSGRLIHMFFEKGNNGSTELKIEDFRTKYEGMLSSKPAAPVNKNSKKKNSGKQDKGSSGVIDIENPDNSLCKTFKCVMDDVETLLCVPFWGLKEVKCGSTSVWKADEDKECTLLKIHYDKDKKPVMIHATAESCSEVVAYSRIYKNRFGKKKWKNVKISYDKELKNFATTRNSVNGFVLDVMDVENTEECDVVKLSLFGMSTVLFIPKPGFYTTRVTYGDVQLYESNQSKCERVNVAYVTRYSSSISLMFIVVSNNSDNKSAAVHFRIKKGDMLHSLDEETYFKLVASMKTRELGNNYQSYDILSPDPGCQVLDSFVGSIPAKLLIPPTGTCINRFTIGDNMIWGAAIASEICAFAITYLSGKDPDILHVIRVNPTGQEEIYYTKESGWKECKDPKKSLAPLRTSGNPVNFELDLGSQKYDNVQVVDMRDSVFPMTLFVPRANFVATSVKYAEEVVIKKVKERVAFAVVYFNGDDPFLLYILLLDSSAKPEPKYYYRDDNKWNSINSKEDFNKKLATIAASN</sequence>
<feature type="compositionally biased region" description="Polar residues" evidence="1">
    <location>
        <begin position="216"/>
        <end position="250"/>
    </location>
</feature>
<evidence type="ECO:0000256" key="1">
    <source>
        <dbReference type="SAM" id="MobiDB-lite"/>
    </source>
</evidence>
<feature type="compositionally biased region" description="Polar residues" evidence="1">
    <location>
        <begin position="24"/>
        <end position="66"/>
    </location>
</feature>
<evidence type="ECO:0008006" key="5">
    <source>
        <dbReference type="Google" id="ProtNLM"/>
    </source>
</evidence>
<dbReference type="Proteomes" id="UP000031512">
    <property type="component" value="Unassembled WGS sequence"/>
</dbReference>
<feature type="compositionally biased region" description="Low complexity" evidence="1">
    <location>
        <begin position="257"/>
        <end position="277"/>
    </location>
</feature>
<feature type="compositionally biased region" description="Polar residues" evidence="1">
    <location>
        <begin position="159"/>
        <end position="209"/>
    </location>
</feature>
<feature type="compositionally biased region" description="Low complexity" evidence="1">
    <location>
        <begin position="345"/>
        <end position="363"/>
    </location>
</feature>
<dbReference type="PROSITE" id="PS51257">
    <property type="entry name" value="PROKAR_LIPOPROTEIN"/>
    <property type="match status" value="1"/>
</dbReference>
<protein>
    <recommendedName>
        <fullName evidence="5">Signal peptide containing protein</fullName>
    </recommendedName>
</protein>
<dbReference type="KEGG" id="beq:BEWA_036950"/>
<evidence type="ECO:0000256" key="2">
    <source>
        <dbReference type="SAM" id="SignalP"/>
    </source>
</evidence>
<feature type="compositionally biased region" description="Polar residues" evidence="1">
    <location>
        <begin position="370"/>
        <end position="399"/>
    </location>
</feature>
<keyword evidence="4" id="KW-1185">Reference proteome</keyword>
<feature type="compositionally biased region" description="Polar residues" evidence="1">
    <location>
        <begin position="470"/>
        <end position="496"/>
    </location>
</feature>
<dbReference type="VEuPathDB" id="PiroplasmaDB:BEWA_036950"/>
<feature type="compositionally biased region" description="Polar residues" evidence="1">
    <location>
        <begin position="308"/>
        <end position="335"/>
    </location>
</feature>
<dbReference type="GeneID" id="15806582"/>
<proteinExistence type="predicted"/>
<feature type="compositionally biased region" description="Polar residues" evidence="1">
    <location>
        <begin position="113"/>
        <end position="126"/>
    </location>
</feature>
<feature type="region of interest" description="Disordered" evidence="1">
    <location>
        <begin position="23"/>
        <end position="498"/>
    </location>
</feature>
<keyword evidence="2" id="KW-0732">Signal</keyword>
<dbReference type="AlphaFoldDB" id="L1LEE8"/>
<feature type="region of interest" description="Disordered" evidence="1">
    <location>
        <begin position="604"/>
        <end position="630"/>
    </location>
</feature>
<comment type="caution">
    <text evidence="3">The sequence shown here is derived from an EMBL/GenBank/DDBJ whole genome shotgun (WGS) entry which is preliminary data.</text>
</comment>
<organism evidence="3 4">
    <name type="scientific">Theileria equi strain WA</name>
    <dbReference type="NCBI Taxonomy" id="1537102"/>
    <lineage>
        <taxon>Eukaryota</taxon>
        <taxon>Sar</taxon>
        <taxon>Alveolata</taxon>
        <taxon>Apicomplexa</taxon>
        <taxon>Aconoidasida</taxon>
        <taxon>Piroplasmida</taxon>
        <taxon>Theileriidae</taxon>
        <taxon>Theileria</taxon>
    </lineage>
</organism>
<feature type="compositionally biased region" description="Low complexity" evidence="1">
    <location>
        <begin position="296"/>
        <end position="307"/>
    </location>
</feature>
<reference evidence="3 4" key="1">
    <citation type="journal article" date="2012" name="BMC Genomics">
        <title>Comparative genomic analysis and phylogenetic position of Theileria equi.</title>
        <authorList>
            <person name="Kappmeyer L.S."/>
            <person name="Thiagarajan M."/>
            <person name="Herndon D.R."/>
            <person name="Ramsay J.D."/>
            <person name="Caler E."/>
            <person name="Djikeng A."/>
            <person name="Gillespie J.J."/>
            <person name="Lau A.O."/>
            <person name="Roalson E.H."/>
            <person name="Silva J.C."/>
            <person name="Silva M.G."/>
            <person name="Suarez C.E."/>
            <person name="Ueti M.W."/>
            <person name="Nene V.M."/>
            <person name="Mealey R.H."/>
            <person name="Knowles D.P."/>
            <person name="Brayton K.A."/>
        </authorList>
    </citation>
    <scope>NUCLEOTIDE SEQUENCE [LARGE SCALE GENOMIC DNA]</scope>
    <source>
        <strain evidence="3 4">WA</strain>
    </source>
</reference>